<reference evidence="2" key="2">
    <citation type="submission" date="2025-09" db="UniProtKB">
        <authorList>
            <consortium name="Ensembl"/>
        </authorList>
    </citation>
    <scope>IDENTIFICATION</scope>
</reference>
<feature type="compositionally biased region" description="Gly residues" evidence="1">
    <location>
        <begin position="198"/>
        <end position="210"/>
    </location>
</feature>
<accession>A0A8C9FGG2</accession>
<evidence type="ECO:0000256" key="1">
    <source>
        <dbReference type="SAM" id="MobiDB-lite"/>
    </source>
</evidence>
<evidence type="ECO:0000313" key="3">
    <source>
        <dbReference type="Proteomes" id="UP000694428"/>
    </source>
</evidence>
<name>A0A8C9FGG2_PAVCR</name>
<reference evidence="2" key="1">
    <citation type="submission" date="2025-08" db="UniProtKB">
        <authorList>
            <consortium name="Ensembl"/>
        </authorList>
    </citation>
    <scope>IDENTIFICATION</scope>
</reference>
<proteinExistence type="predicted"/>
<evidence type="ECO:0000313" key="2">
    <source>
        <dbReference type="Ensembl" id="ENSPSTP00000015146.1"/>
    </source>
</evidence>
<protein>
    <submittedName>
        <fullName evidence="2">Uncharacterized protein</fullName>
    </submittedName>
</protein>
<feature type="compositionally biased region" description="Basic and acidic residues" evidence="1">
    <location>
        <begin position="225"/>
        <end position="237"/>
    </location>
</feature>
<dbReference type="AlphaFoldDB" id="A0A8C9FGG2"/>
<organism evidence="2 3">
    <name type="scientific">Pavo cristatus</name>
    <name type="common">Indian peafowl</name>
    <name type="synonym">Blue peafowl</name>
    <dbReference type="NCBI Taxonomy" id="9049"/>
    <lineage>
        <taxon>Eukaryota</taxon>
        <taxon>Metazoa</taxon>
        <taxon>Chordata</taxon>
        <taxon>Craniata</taxon>
        <taxon>Vertebrata</taxon>
        <taxon>Euteleostomi</taxon>
        <taxon>Archelosauria</taxon>
        <taxon>Archosauria</taxon>
        <taxon>Dinosauria</taxon>
        <taxon>Saurischia</taxon>
        <taxon>Theropoda</taxon>
        <taxon>Coelurosauria</taxon>
        <taxon>Aves</taxon>
        <taxon>Neognathae</taxon>
        <taxon>Galloanserae</taxon>
        <taxon>Galliformes</taxon>
        <taxon>Phasianidae</taxon>
        <taxon>Phasianinae</taxon>
        <taxon>Pavo</taxon>
    </lineage>
</organism>
<sequence length="237" mass="25124">VCALLLAVQGALQHQLCKLAGIAACLHLEREEAVGAELVGVHRVGAHVGILGALEREASTQHCRLSHLEHVLLPGEGGSVVVDVQHLHLYTVQLQRALDEQLQVEQAGAPCFAHLLPVDPLVHKEDPVLQVHLQVLPRPGPGHNAEPPRRQRGHALRGAIPQAAGLGALRGGEEGDGPGSAARPTRDAALVGLPGKAAGKGGEQRGGSAGRTGDKRRRRVTRGLGPEREQWDRDDSW</sequence>
<keyword evidence="3" id="KW-1185">Reference proteome</keyword>
<feature type="region of interest" description="Disordered" evidence="1">
    <location>
        <begin position="167"/>
        <end position="237"/>
    </location>
</feature>
<dbReference type="Proteomes" id="UP000694428">
    <property type="component" value="Unplaced"/>
</dbReference>
<dbReference type="Ensembl" id="ENSPSTT00000015896.1">
    <property type="protein sequence ID" value="ENSPSTP00000015146.1"/>
    <property type="gene ID" value="ENSPSTG00000010746.1"/>
</dbReference>